<protein>
    <recommendedName>
        <fullName evidence="3">Lipooligosaccharide sialyltransferase</fullName>
    </recommendedName>
</protein>
<organism evidence="1 2">
    <name type="scientific">Parabacteroides faecis</name>
    <dbReference type="NCBI Taxonomy" id="1217282"/>
    <lineage>
        <taxon>Bacteria</taxon>
        <taxon>Pseudomonadati</taxon>
        <taxon>Bacteroidota</taxon>
        <taxon>Bacteroidia</taxon>
        <taxon>Bacteroidales</taxon>
        <taxon>Tannerellaceae</taxon>
        <taxon>Parabacteroides</taxon>
    </lineage>
</organism>
<evidence type="ECO:0008006" key="3">
    <source>
        <dbReference type="Google" id="ProtNLM"/>
    </source>
</evidence>
<reference evidence="1 2" key="1">
    <citation type="submission" date="2020-08" db="EMBL/GenBank/DDBJ databases">
        <title>Genomic Encyclopedia of Type Strains, Phase IV (KMG-IV): sequencing the most valuable type-strain genomes for metagenomic binning, comparative biology and taxonomic classification.</title>
        <authorList>
            <person name="Goeker M."/>
        </authorList>
    </citation>
    <scope>NUCLEOTIDE SEQUENCE [LARGE SCALE GENOMIC DNA]</scope>
    <source>
        <strain evidence="1 2">DSM 102983</strain>
    </source>
</reference>
<proteinExistence type="predicted"/>
<name>A0ABR6KHY5_9BACT</name>
<accession>A0ABR6KHY5</accession>
<keyword evidence="2" id="KW-1185">Reference proteome</keyword>
<dbReference type="EMBL" id="JACHOC010000002">
    <property type="protein sequence ID" value="MBB4621125.1"/>
    <property type="molecule type" value="Genomic_DNA"/>
</dbReference>
<evidence type="ECO:0000313" key="1">
    <source>
        <dbReference type="EMBL" id="MBB4621125.1"/>
    </source>
</evidence>
<evidence type="ECO:0000313" key="2">
    <source>
        <dbReference type="Proteomes" id="UP000533637"/>
    </source>
</evidence>
<dbReference type="RefSeq" id="WP_183669309.1">
    <property type="nucleotide sequence ID" value="NZ_BMPB01000003.1"/>
</dbReference>
<comment type="caution">
    <text evidence="1">The sequence shown here is derived from an EMBL/GenBank/DDBJ whole genome shotgun (WGS) entry which is preliminary data.</text>
</comment>
<dbReference type="Proteomes" id="UP000533637">
    <property type="component" value="Unassembled WGS sequence"/>
</dbReference>
<gene>
    <name evidence="1" type="ORF">GGQ57_001019</name>
</gene>
<sequence length="355" mass="42176">MNLFKKTSKNKFNIKNVCIVDTVYALLIYLLKSDINDIHDTYFFVSEGIHPSIQNNLTHKYIYKKKHLPNLISEIYDLIRLRIFKYIRWPFIKDSLIYSQDHLPYSIPLVGNKSYSYIEDAPYIYSIIKANNWLDNKIKYWNDRYYIKKINLYIFGKTYKKPVGLSNSCKEIILSVKDIAPFWTNKKITIIDIFKIWSNSPEEKKKLIYKIYNITNEDIEELKSKSIIILTQRFVTDGILTEEEQIRIYKKIISYYDSNKILIKPHPRDKIDYKKYFNNISCFNKIIPSQLFDLLGIRFDKAVTICTSAVFDFSYKIEIDWFGSKIHPKIFDQEGEIDISQINTSGNKINFININ</sequence>
<dbReference type="Gene3D" id="3.40.50.11110">
    <property type="entry name" value="Sialyltransferase, C-terminal GT-B Rossman nucleotide-binding domain"/>
    <property type="match status" value="1"/>
</dbReference>